<dbReference type="PANTHER" id="PTHR11140">
    <property type="entry name" value="PRE-MRNA SPLICING FACTOR PRP8"/>
    <property type="match status" value="1"/>
</dbReference>
<evidence type="ECO:0000259" key="3">
    <source>
        <dbReference type="Pfam" id="PF10597"/>
    </source>
</evidence>
<dbReference type="GO" id="GO:0097157">
    <property type="term" value="F:pre-mRNA intronic binding"/>
    <property type="evidence" value="ECO:0007669"/>
    <property type="project" value="TreeGrafter"/>
</dbReference>
<dbReference type="VEuPathDB" id="MicrosporidiaDB:NEQG_00055"/>
<dbReference type="InterPro" id="IPR027652">
    <property type="entry name" value="PRP8"/>
</dbReference>
<dbReference type="InterPro" id="IPR012592">
    <property type="entry name" value="PROCN"/>
</dbReference>
<protein>
    <submittedName>
        <fullName evidence="4">Uncharacterized protein</fullName>
    </submittedName>
</protein>
<keyword evidence="5" id="KW-1185">Reference proteome</keyword>
<feature type="domain" description="Pre-mRNA-processing-splicing factor 8 U5-snRNA-binding" evidence="3">
    <location>
        <begin position="703"/>
        <end position="793"/>
    </location>
</feature>
<dbReference type="GO" id="GO:0071013">
    <property type="term" value="C:catalytic step 2 spliceosome"/>
    <property type="evidence" value="ECO:0007669"/>
    <property type="project" value="TreeGrafter"/>
</dbReference>
<dbReference type="GO" id="GO:0005682">
    <property type="term" value="C:U5 snRNP"/>
    <property type="evidence" value="ECO:0007669"/>
    <property type="project" value="TreeGrafter"/>
</dbReference>
<dbReference type="OMA" id="MDLCHEL"/>
<dbReference type="HOGENOM" id="CLU_237171_0_0_1"/>
<accession>I3EJ88</accession>
<dbReference type="Pfam" id="PF08083">
    <property type="entry name" value="PROCN"/>
    <property type="match status" value="1"/>
</dbReference>
<dbReference type="GO" id="GO:0017070">
    <property type="term" value="F:U6 snRNA binding"/>
    <property type="evidence" value="ECO:0007669"/>
    <property type="project" value="InterPro"/>
</dbReference>
<dbReference type="GO" id="GO:0000244">
    <property type="term" value="P:spliceosomal tri-snRNP complex assembly"/>
    <property type="evidence" value="ECO:0007669"/>
    <property type="project" value="TreeGrafter"/>
</dbReference>
<gene>
    <name evidence="4" type="ORF">NEQG_00055</name>
</gene>
<dbReference type="FunCoup" id="I3EJ88">
    <property type="interactions" value="372"/>
</dbReference>
<feature type="domain" description="Pre-mRNA-processing-splicing factor 8 U6-snRNA-binding" evidence="2">
    <location>
        <begin position="967"/>
        <end position="1049"/>
    </location>
</feature>
<dbReference type="GO" id="GO:0030623">
    <property type="term" value="F:U5 snRNA binding"/>
    <property type="evidence" value="ECO:0007669"/>
    <property type="project" value="InterPro"/>
</dbReference>
<proteinExistence type="predicted"/>
<sequence length="1613" mass="185913">MEWTKFARLYLSQGRRMLSYVIEERKLKHLQVSDAYTLDASRTLSTKDKKKSRLGQSFHVIQELFKFLARIVAIVEKKKKGEISQEESMKMLFKEFTHVGTTTAIYRYKYSTIRQISETSKMAKLLNVCTEKTKAPYNLMWCEPWRVWALFLLGCTPLLSQRLAEYVQRRREGRQRRKKSVTKQRIKSARDICFKKGIFESILKIIEPQKINLQIIKNTLKNAWKCWKKEESHEEYIKEQITSKSLSSLKSEDVYKIQDLLIKQIESLGIVWYKETVQEWNKYVNCRMSNKKEIKKIRARVLRMSMMLNKRAQKFALEKEFSGECSSVPCLFPNEEAGRVNLLSLGLYSADIMQDILFLSLNRLLSTYKRHLSQEEKREMEYIKTSMNSLPETLARIIKRLTKHKESAPIVIKYTASDLTYMYLIEEKTADSFLEHLMAYHLHKNNLLVHKTLPLDTEPLPVTLYKYAESMREIIEKQHELEEKLGRAESLYFSSIDLTNASREIDRISLSNCISDICDGVLTKYIISKCSSTLTYKDITATQRLGISCGLEFYSTVNELILQRIDRILCKLKNNIVMEYFRCGNITYILHTKRLFDFSTPELSLLVDLLVPCANNASYYRNSEFLRELSLLEGRLERLPILLFNIGKKERNQDQIKQGKLAEITNSVKIDSFPVSLNVGEFYINLTHTSAHLQSSKEALREHFHLKARNIYYDMTGSSFSIAADRWNRLIVQIILFFREALTKEFWRIIQRYEEKIKKRIMATVNSRMRKRFSNTMFYAGKEIGGLSLISSLVLLQATAPWKDEIALSSAVYNKILSEMGKASSERIADSLRCVISSLEKAGVYINQSGIPRVPTFLHKPARFRADAMWRLRNYHLSGVKRWTTEIHDGYWVPWERYNSLLLRTNAYSIDSSPIHFTNTDCTDPKAQGNLLPLVEQKWTGTQKQYESTAKDPSISKSIICNIDTPKTVIKARLSEASRLPNKMFMLWWSPTINRCKVQVGHPMRISGTRIDLYGKLSSLRLSYEKLFSNGLWENIHLEIAQKLAQLLETTTLTHGVQSISLVNLNSSLTETLLPSILFDIPDLSLFNGWIALKLRWSDIDTDNISDECERYLEEMKESASSYTHSAHGCVVLVDLRICEYRVGITNKALSHIDTLLNKSLLHHLPDLPSLNLLKSRISRLVGYSVEEKKVFAPLDMFKYSRGTLLLEISNESAVGINILTGEIYRRKYTADTKFATIAQWVGQIVTAHKIHHVFSLPRTCTLLAKSNINAMCMPCNINIELASIPWEIGNPYKHWGKSAPAYSLMRRLFLIVRHVSFFGMEALDLFYKTLPSEEWASIESKLAMEVCERIKNESNISGKIVADSNQMNNFLDSIAFGIDIKELFVKPHDIEEWKNMTDWRNRYKFSCQDASGLDGLFIPANNQKGTETQQLDQADKTPSFAINQDILSTLIRISDPLVPMVGFICHSSAYPMRSILITPRQLFSARNFFISLSSSEPFVLSAIIQTKTPFSDGITFTYTGIPFAMQSDILMLSLDIIHNKCTGNLCEVDSIGDTHSFKSVKDISVCYTKEKSMFLTAVGWNQNIVKHPADPVLIPERPLPFFAEEFRRSHFI</sequence>
<organism evidence="4 5">
    <name type="scientific">Nematocida parisii (strain ERTm3)</name>
    <name type="common">Nematode killer fungus</name>
    <dbReference type="NCBI Taxonomy" id="935791"/>
    <lineage>
        <taxon>Eukaryota</taxon>
        <taxon>Fungi</taxon>
        <taxon>Fungi incertae sedis</taxon>
        <taxon>Microsporidia</taxon>
        <taxon>Nematocida</taxon>
    </lineage>
</organism>
<feature type="domain" description="PROCN" evidence="1">
    <location>
        <begin position="3"/>
        <end position="230"/>
    </location>
</feature>
<evidence type="ECO:0000313" key="5">
    <source>
        <dbReference type="Proteomes" id="UP000002872"/>
    </source>
</evidence>
<reference evidence="4" key="1">
    <citation type="submission" date="2011-01" db="EMBL/GenBank/DDBJ databases">
        <title>The Genome Sequence of Nematocida parisii strain ERTm3.</title>
        <authorList>
            <consortium name="The Broad Institute Genome Sequencing Platform"/>
            <consortium name="The Broad Institute Genome Sequencing Center for Infectious Disease"/>
            <person name="Cuomo C."/>
            <person name="Troemel E."/>
            <person name="Young S.K."/>
            <person name="Zeng Q."/>
            <person name="Gargeya S."/>
            <person name="Fitzgerald M."/>
            <person name="Haas B."/>
            <person name="Abouelleil A."/>
            <person name="Alvarado L."/>
            <person name="Arachchi H.M."/>
            <person name="Berlin A."/>
            <person name="Chapman S.B."/>
            <person name="Gearin G."/>
            <person name="Goldberg J."/>
            <person name="Griggs A."/>
            <person name="Gujja S."/>
            <person name="Hansen M."/>
            <person name="Heiman D."/>
            <person name="Howarth C."/>
            <person name="Larimer J."/>
            <person name="Lui A."/>
            <person name="MacDonald P.J.P."/>
            <person name="McCowen C."/>
            <person name="Montmayeur A."/>
            <person name="Murphy C."/>
            <person name="Neiman D."/>
            <person name="Pearson M."/>
            <person name="Priest M."/>
            <person name="Roberts A."/>
            <person name="Saif S."/>
            <person name="Shea T."/>
            <person name="Sisk P."/>
            <person name="Stolte C."/>
            <person name="Sykes S."/>
            <person name="Wortman J."/>
            <person name="Nusbaum C."/>
            <person name="Birren B."/>
        </authorList>
    </citation>
    <scope>NUCLEOTIDE SEQUENCE</scope>
    <source>
        <strain evidence="4">ERTm3</strain>
    </source>
</reference>
<dbReference type="InterPro" id="IPR019580">
    <property type="entry name" value="Prp8_U6-snRNA-bd"/>
</dbReference>
<name>I3EJ88_NEMP3</name>
<evidence type="ECO:0000259" key="1">
    <source>
        <dbReference type="Pfam" id="PF08083"/>
    </source>
</evidence>
<dbReference type="STRING" id="935791.I3EJ88"/>
<dbReference type="GO" id="GO:0030620">
    <property type="term" value="F:U2 snRNA binding"/>
    <property type="evidence" value="ECO:0007669"/>
    <property type="project" value="TreeGrafter"/>
</dbReference>
<dbReference type="EMBL" id="GL870876">
    <property type="protein sequence ID" value="EIJ89285.1"/>
    <property type="molecule type" value="Genomic_DNA"/>
</dbReference>
<dbReference type="Pfam" id="PF10597">
    <property type="entry name" value="U5_2-snRNA_bdg"/>
    <property type="match status" value="1"/>
</dbReference>
<dbReference type="Proteomes" id="UP000002872">
    <property type="component" value="Unassembled WGS sequence"/>
</dbReference>
<dbReference type="Gene3D" id="3.30.43.40">
    <property type="entry name" value="Pre-mRNA-processing-splicing factor 8, U5-snRNA-binding domain"/>
    <property type="match status" value="1"/>
</dbReference>
<evidence type="ECO:0000259" key="2">
    <source>
        <dbReference type="Pfam" id="PF10596"/>
    </source>
</evidence>
<dbReference type="OrthoDB" id="1931567at2759"/>
<dbReference type="InParanoid" id="I3EJ88"/>
<dbReference type="PANTHER" id="PTHR11140:SF0">
    <property type="entry name" value="PRE-MRNA-PROCESSING-SPLICING FACTOR 8"/>
    <property type="match status" value="1"/>
</dbReference>
<dbReference type="Pfam" id="PF10596">
    <property type="entry name" value="U6-snRNA_bdg"/>
    <property type="match status" value="1"/>
</dbReference>
<evidence type="ECO:0000313" key="4">
    <source>
        <dbReference type="EMBL" id="EIJ89285.1"/>
    </source>
</evidence>
<dbReference type="GO" id="GO:0030619">
    <property type="term" value="F:U1 snRNA binding"/>
    <property type="evidence" value="ECO:0007669"/>
    <property type="project" value="TreeGrafter"/>
</dbReference>
<dbReference type="InterPro" id="IPR042516">
    <property type="entry name" value="Prp8_U5-snRNA-bd_sf"/>
</dbReference>
<dbReference type="Gene3D" id="3.90.1570.40">
    <property type="match status" value="1"/>
</dbReference>
<dbReference type="InterPro" id="IPR019581">
    <property type="entry name" value="Prp8_U5-snRNA-bd"/>
</dbReference>